<dbReference type="AlphaFoldDB" id="A0A9N9X5Z6"/>
<feature type="compositionally biased region" description="Basic residues" evidence="1">
    <location>
        <begin position="95"/>
        <end position="109"/>
    </location>
</feature>
<proteinExistence type="predicted"/>
<keyword evidence="3" id="KW-1185">Reference proteome</keyword>
<evidence type="ECO:0000313" key="2">
    <source>
        <dbReference type="EMBL" id="CAG9825836.1"/>
    </source>
</evidence>
<gene>
    <name evidence="2" type="ORF">PHAECO_LOCUS12686</name>
</gene>
<protein>
    <submittedName>
        <fullName evidence="2">Uncharacterized protein</fullName>
    </submittedName>
</protein>
<dbReference type="OrthoDB" id="6133475at2759"/>
<reference evidence="2" key="2">
    <citation type="submission" date="2022-10" db="EMBL/GenBank/DDBJ databases">
        <authorList>
            <consortium name="ENA_rothamsted_submissions"/>
            <consortium name="culmorum"/>
            <person name="King R."/>
        </authorList>
    </citation>
    <scope>NUCLEOTIDE SEQUENCE</scope>
</reference>
<sequence length="177" mass="21191">MQGWSSRSCVEKKHFICQTKIRTVTHKDKKKLQRQYNANKYNKLNEILAPSLPEYENGTFSLKSNVPIQYRFEINKNLNDEAMFAFSPKDTTVKERKRKRKRKSRKSTLKKLANGTLIEVPKLRRRGSRKKKQNELMDSGQHTLMKNIRWRTYKKKEESNPLYPSPIVEEYNYVKEY</sequence>
<accession>A0A9N9X5Z6</accession>
<reference evidence="2" key="1">
    <citation type="submission" date="2022-01" db="EMBL/GenBank/DDBJ databases">
        <authorList>
            <person name="King R."/>
        </authorList>
    </citation>
    <scope>NUCLEOTIDE SEQUENCE</scope>
</reference>
<dbReference type="Proteomes" id="UP001153737">
    <property type="component" value="Chromosome 9"/>
</dbReference>
<evidence type="ECO:0000313" key="3">
    <source>
        <dbReference type="Proteomes" id="UP001153737"/>
    </source>
</evidence>
<dbReference type="EMBL" id="OU896715">
    <property type="protein sequence ID" value="CAG9825836.1"/>
    <property type="molecule type" value="Genomic_DNA"/>
</dbReference>
<feature type="region of interest" description="Disordered" evidence="1">
    <location>
        <begin position="89"/>
        <end position="109"/>
    </location>
</feature>
<name>A0A9N9X5Z6_PHACE</name>
<organism evidence="2 3">
    <name type="scientific">Phaedon cochleariae</name>
    <name type="common">Mustard beetle</name>
    <dbReference type="NCBI Taxonomy" id="80249"/>
    <lineage>
        <taxon>Eukaryota</taxon>
        <taxon>Metazoa</taxon>
        <taxon>Ecdysozoa</taxon>
        <taxon>Arthropoda</taxon>
        <taxon>Hexapoda</taxon>
        <taxon>Insecta</taxon>
        <taxon>Pterygota</taxon>
        <taxon>Neoptera</taxon>
        <taxon>Endopterygota</taxon>
        <taxon>Coleoptera</taxon>
        <taxon>Polyphaga</taxon>
        <taxon>Cucujiformia</taxon>
        <taxon>Chrysomeloidea</taxon>
        <taxon>Chrysomelidae</taxon>
        <taxon>Chrysomelinae</taxon>
        <taxon>Chrysomelini</taxon>
        <taxon>Phaedon</taxon>
    </lineage>
</organism>
<evidence type="ECO:0000256" key="1">
    <source>
        <dbReference type="SAM" id="MobiDB-lite"/>
    </source>
</evidence>